<keyword evidence="3" id="KW-1185">Reference proteome</keyword>
<name>A0A8S1MXX3_9CILI</name>
<gene>
    <name evidence="2" type="ORF">PSON_ATCC_30995.1.T0460246</name>
</gene>
<proteinExistence type="predicted"/>
<dbReference type="EMBL" id="CAJJDN010000046">
    <property type="protein sequence ID" value="CAD8084389.1"/>
    <property type="molecule type" value="Genomic_DNA"/>
</dbReference>
<reference evidence="2" key="1">
    <citation type="submission" date="2021-01" db="EMBL/GenBank/DDBJ databases">
        <authorList>
            <consortium name="Genoscope - CEA"/>
            <person name="William W."/>
        </authorList>
    </citation>
    <scope>NUCLEOTIDE SEQUENCE</scope>
</reference>
<feature type="compositionally biased region" description="Polar residues" evidence="1">
    <location>
        <begin position="1"/>
        <end position="24"/>
    </location>
</feature>
<sequence>MTGQRQQLSQSYDLSGQAQDQLVPSSRLDKGGHDIQVSVVRIQLLHRYEHSIQLFLNQYYGTLDHQLQFQSLTNLLLVVAHEMQLLAKGPKQVIQVQ</sequence>
<comment type="caution">
    <text evidence="2">The sequence shown here is derived from an EMBL/GenBank/DDBJ whole genome shotgun (WGS) entry which is preliminary data.</text>
</comment>
<protein>
    <submittedName>
        <fullName evidence="2">Uncharacterized protein</fullName>
    </submittedName>
</protein>
<evidence type="ECO:0000256" key="1">
    <source>
        <dbReference type="SAM" id="MobiDB-lite"/>
    </source>
</evidence>
<dbReference type="AlphaFoldDB" id="A0A8S1MXX3"/>
<organism evidence="2 3">
    <name type="scientific">Paramecium sonneborni</name>
    <dbReference type="NCBI Taxonomy" id="65129"/>
    <lineage>
        <taxon>Eukaryota</taxon>
        <taxon>Sar</taxon>
        <taxon>Alveolata</taxon>
        <taxon>Ciliophora</taxon>
        <taxon>Intramacronucleata</taxon>
        <taxon>Oligohymenophorea</taxon>
        <taxon>Peniculida</taxon>
        <taxon>Parameciidae</taxon>
        <taxon>Paramecium</taxon>
    </lineage>
</organism>
<feature type="region of interest" description="Disordered" evidence="1">
    <location>
        <begin position="1"/>
        <end position="30"/>
    </location>
</feature>
<dbReference type="Proteomes" id="UP000692954">
    <property type="component" value="Unassembled WGS sequence"/>
</dbReference>
<evidence type="ECO:0000313" key="2">
    <source>
        <dbReference type="EMBL" id="CAD8084389.1"/>
    </source>
</evidence>
<evidence type="ECO:0000313" key="3">
    <source>
        <dbReference type="Proteomes" id="UP000692954"/>
    </source>
</evidence>
<accession>A0A8S1MXX3</accession>